<comment type="caution">
    <text evidence="7">The sequence shown here is derived from an EMBL/GenBank/DDBJ whole genome shotgun (WGS) entry which is preliminary data.</text>
</comment>
<dbReference type="GO" id="GO:0005524">
    <property type="term" value="F:ATP binding"/>
    <property type="evidence" value="ECO:0007669"/>
    <property type="project" value="UniProtKB-KW"/>
</dbReference>
<dbReference type="Proteomes" id="UP001276902">
    <property type="component" value="Unassembled WGS sequence"/>
</dbReference>
<feature type="region of interest" description="Disordered" evidence="4">
    <location>
        <begin position="222"/>
        <end position="260"/>
    </location>
</feature>
<dbReference type="GO" id="GO:0016887">
    <property type="term" value="F:ATP hydrolysis activity"/>
    <property type="evidence" value="ECO:0007669"/>
    <property type="project" value="InterPro"/>
</dbReference>
<evidence type="ECO:0000256" key="1">
    <source>
        <dbReference type="ARBA" id="ARBA00022448"/>
    </source>
</evidence>
<dbReference type="PANTHER" id="PTHR24220:SF86">
    <property type="entry name" value="ABC TRANSPORTER ABCH.1"/>
    <property type="match status" value="1"/>
</dbReference>
<dbReference type="PANTHER" id="PTHR24220">
    <property type="entry name" value="IMPORT ATP-BINDING PROTEIN"/>
    <property type="match status" value="1"/>
</dbReference>
<evidence type="ECO:0000313" key="6">
    <source>
        <dbReference type="EMBL" id="MDY5167843.1"/>
    </source>
</evidence>
<dbReference type="GO" id="GO:0022857">
    <property type="term" value="F:transmembrane transporter activity"/>
    <property type="evidence" value="ECO:0007669"/>
    <property type="project" value="UniProtKB-ARBA"/>
</dbReference>
<keyword evidence="8" id="KW-1185">Reference proteome</keyword>
<dbReference type="GeneID" id="94439414"/>
<organism evidence="7 8">
    <name type="scientific">Dielma fastidiosa</name>
    <dbReference type="NCBI Taxonomy" id="1034346"/>
    <lineage>
        <taxon>Bacteria</taxon>
        <taxon>Bacillati</taxon>
        <taxon>Bacillota</taxon>
        <taxon>Erysipelotrichia</taxon>
        <taxon>Erysipelotrichales</taxon>
        <taxon>Erysipelotrichaceae</taxon>
        <taxon>Dielma</taxon>
    </lineage>
</organism>
<evidence type="ECO:0000313" key="7">
    <source>
        <dbReference type="EMBL" id="PXX77567.1"/>
    </source>
</evidence>
<dbReference type="InterPro" id="IPR017911">
    <property type="entry name" value="MacB-like_ATP-bd"/>
</dbReference>
<name>A0A318L7B0_9FIRM</name>
<feature type="domain" description="ABC transporter" evidence="5">
    <location>
        <begin position="4"/>
        <end position="243"/>
    </location>
</feature>
<dbReference type="EMBL" id="JALDAW010000011">
    <property type="protein sequence ID" value="MDY5167843.1"/>
    <property type="molecule type" value="Genomic_DNA"/>
</dbReference>
<dbReference type="InterPro" id="IPR003593">
    <property type="entry name" value="AAA+_ATPase"/>
</dbReference>
<dbReference type="STRING" id="1034346.GCA_000313565_01396"/>
<gene>
    <name evidence="7" type="ORF">DES51_110118</name>
    <name evidence="6" type="ORF">MQE39_06905</name>
</gene>
<dbReference type="RefSeq" id="WP_022937702.1">
    <property type="nucleotide sequence ID" value="NZ_BAABZA010000001.1"/>
</dbReference>
<evidence type="ECO:0000256" key="4">
    <source>
        <dbReference type="SAM" id="MobiDB-lite"/>
    </source>
</evidence>
<accession>A0A318L7B0</accession>
<dbReference type="InterPro" id="IPR017871">
    <property type="entry name" value="ABC_transporter-like_CS"/>
</dbReference>
<keyword evidence="1" id="KW-0813">Transport</keyword>
<reference evidence="6" key="2">
    <citation type="submission" date="2022-03" db="EMBL/GenBank/DDBJ databases">
        <title>First case of bacteraemia caused by Dielma fastidiosa in a patient hospitalised with diverticulitis.</title>
        <authorList>
            <person name="Forman-Ankjaer B."/>
            <person name="Hvid-Jensen F."/>
            <person name="Kobel C.M."/>
            <person name="Greve T."/>
        </authorList>
    </citation>
    <scope>NUCLEOTIDE SEQUENCE</scope>
    <source>
        <strain evidence="6">AUH_DF_2021</strain>
    </source>
</reference>
<evidence type="ECO:0000313" key="8">
    <source>
        <dbReference type="Proteomes" id="UP000247612"/>
    </source>
</evidence>
<dbReference type="AlphaFoldDB" id="A0A318L7B0"/>
<dbReference type="OrthoDB" id="9802264at2"/>
<dbReference type="InterPro" id="IPR003439">
    <property type="entry name" value="ABC_transporter-like_ATP-bd"/>
</dbReference>
<dbReference type="InterPro" id="IPR015854">
    <property type="entry name" value="ABC_transpr_LolD-like"/>
</dbReference>
<protein>
    <submittedName>
        <fullName evidence="6">ABC transporter ATP-binding protein</fullName>
    </submittedName>
    <submittedName>
        <fullName evidence="7">Putative ABC transport system ATP-binding protein</fullName>
    </submittedName>
</protein>
<evidence type="ECO:0000256" key="3">
    <source>
        <dbReference type="ARBA" id="ARBA00022840"/>
    </source>
</evidence>
<dbReference type="InterPro" id="IPR027417">
    <property type="entry name" value="P-loop_NTPase"/>
</dbReference>
<dbReference type="SUPFAM" id="SSF52540">
    <property type="entry name" value="P-loop containing nucleoside triphosphate hydrolases"/>
    <property type="match status" value="1"/>
</dbReference>
<dbReference type="Proteomes" id="UP000247612">
    <property type="component" value="Unassembled WGS sequence"/>
</dbReference>
<dbReference type="Gene3D" id="3.40.50.300">
    <property type="entry name" value="P-loop containing nucleotide triphosphate hydrolases"/>
    <property type="match status" value="1"/>
</dbReference>
<dbReference type="PROSITE" id="PS50893">
    <property type="entry name" value="ABC_TRANSPORTER_2"/>
    <property type="match status" value="1"/>
</dbReference>
<dbReference type="CDD" id="cd03255">
    <property type="entry name" value="ABC_MJ0796_LolCDE_FtsE"/>
    <property type="match status" value="1"/>
</dbReference>
<dbReference type="PROSITE" id="PS00211">
    <property type="entry name" value="ABC_TRANSPORTER_1"/>
    <property type="match status" value="1"/>
</dbReference>
<proteinExistence type="predicted"/>
<sequence length="260" mass="29329">MSLIEVRDLRKVYHVDTERIVALNRINLKIEKGEICCVLGTSGSGKSTLLNIMAGLEKPSLGSVFIDGVDICQLSEKKLAAFRQKNIGFVFQSYNLMSTQTAIENVAMPLMFRGMSKKKRNHYAIEMLKAVKLDGRMGHKPSQMSGGQQQRVGIARAFVARPKIVYADEPTGNLDSHTTIEVMEIMIDMARRYKETLIIVTHDQEIASYADRIIYLLDGNIKSDKPNESIMKTKREKDSETAKQVKDQKKNEEGKSNEEK</sequence>
<dbReference type="SMART" id="SM00382">
    <property type="entry name" value="AAA"/>
    <property type="match status" value="1"/>
</dbReference>
<dbReference type="GO" id="GO:0098796">
    <property type="term" value="C:membrane protein complex"/>
    <property type="evidence" value="ECO:0007669"/>
    <property type="project" value="UniProtKB-ARBA"/>
</dbReference>
<dbReference type="EMBL" id="QJKH01000010">
    <property type="protein sequence ID" value="PXX77567.1"/>
    <property type="molecule type" value="Genomic_DNA"/>
</dbReference>
<dbReference type="FunFam" id="3.40.50.300:FF:000032">
    <property type="entry name" value="Export ABC transporter ATP-binding protein"/>
    <property type="match status" value="1"/>
</dbReference>
<dbReference type="GO" id="GO:0005886">
    <property type="term" value="C:plasma membrane"/>
    <property type="evidence" value="ECO:0007669"/>
    <property type="project" value="TreeGrafter"/>
</dbReference>
<keyword evidence="2" id="KW-0547">Nucleotide-binding</keyword>
<evidence type="ECO:0000256" key="2">
    <source>
        <dbReference type="ARBA" id="ARBA00022741"/>
    </source>
</evidence>
<keyword evidence="3 7" id="KW-0067">ATP-binding</keyword>
<reference evidence="7 8" key="1">
    <citation type="submission" date="2018-05" db="EMBL/GenBank/DDBJ databases">
        <title>Genomic Encyclopedia of Type Strains, Phase IV (KMG-IV): sequencing the most valuable type-strain genomes for metagenomic binning, comparative biology and taxonomic classification.</title>
        <authorList>
            <person name="Goeker M."/>
        </authorList>
    </citation>
    <scope>NUCLEOTIDE SEQUENCE [LARGE SCALE GENOMIC DNA]</scope>
    <source>
        <strain evidence="7 8">JC118</strain>
    </source>
</reference>
<dbReference type="Pfam" id="PF00005">
    <property type="entry name" value="ABC_tran"/>
    <property type="match status" value="1"/>
</dbReference>
<evidence type="ECO:0000259" key="5">
    <source>
        <dbReference type="PROSITE" id="PS50893"/>
    </source>
</evidence>